<dbReference type="EMBL" id="BAABJX010000007">
    <property type="protein sequence ID" value="GAA4822807.1"/>
    <property type="molecule type" value="Genomic_DNA"/>
</dbReference>
<accession>A0ABP9D2I8</accession>
<dbReference type="SMART" id="SM00028">
    <property type="entry name" value="TPR"/>
    <property type="match status" value="3"/>
</dbReference>
<reference evidence="3" key="1">
    <citation type="journal article" date="2019" name="Int. J. Syst. Evol. Microbiol.">
        <title>The Global Catalogue of Microorganisms (GCM) 10K type strain sequencing project: providing services to taxonomists for standard genome sequencing and annotation.</title>
        <authorList>
            <consortium name="The Broad Institute Genomics Platform"/>
            <consortium name="The Broad Institute Genome Sequencing Center for Infectious Disease"/>
            <person name="Wu L."/>
            <person name="Ma J."/>
        </authorList>
    </citation>
    <scope>NUCLEOTIDE SEQUENCE [LARGE SCALE GENOMIC DNA]</scope>
    <source>
        <strain evidence="3">JCM 18326</strain>
    </source>
</reference>
<name>A0ABP9D2I8_9BACT</name>
<dbReference type="InterPro" id="IPR019734">
    <property type="entry name" value="TPR_rpt"/>
</dbReference>
<dbReference type="InterPro" id="IPR011990">
    <property type="entry name" value="TPR-like_helical_dom_sf"/>
</dbReference>
<dbReference type="Pfam" id="PF13181">
    <property type="entry name" value="TPR_8"/>
    <property type="match status" value="2"/>
</dbReference>
<dbReference type="Gene3D" id="1.25.40.10">
    <property type="entry name" value="Tetratricopeptide repeat domain"/>
    <property type="match status" value="1"/>
</dbReference>
<feature type="repeat" description="TPR" evidence="1">
    <location>
        <begin position="192"/>
        <end position="225"/>
    </location>
</feature>
<dbReference type="SUPFAM" id="SSF48452">
    <property type="entry name" value="TPR-like"/>
    <property type="match status" value="2"/>
</dbReference>
<proteinExistence type="predicted"/>
<evidence type="ECO:0000313" key="2">
    <source>
        <dbReference type="EMBL" id="GAA4822807.1"/>
    </source>
</evidence>
<sequence>MLVNSTLVLPYSTSDAALAIREAVQAIDRDITFWEEKLERTNQGYLFLKKLSICYQRKYEYTGNPDYLLNAEELLLKAHQEAPVTIKGELCQAISRNALRMHKFEMAKRYAEESLNYLPNSVQSQLLSFDALLQLKGLAVAEQQLPNVKYQSIGTVLRLARVKQMKGEEQEAMALLEQIGQKAQKLHPELAVSTWVELAELYIRMGMGEKAVKAYESILKIDPINYTALKGLAWVAYAYDKNIETAKGLLRFLQQNRETSPDILWMLADIAAYQEKTELYQELLRRFMEVTSTGVLRDIYLTKVVELGVDHPEYFPMVLAMAEADQAWRPISSTKELLAWCHHRSGNDYEALRLADEVMQDPTGLSPLALYRLGVIYQDLEESDKSSQLLEKAQEGRFYLGPRWTEELQVYMAKLP</sequence>
<protein>
    <recommendedName>
        <fullName evidence="4">Tetratricopeptide repeat-containing protein</fullName>
    </recommendedName>
</protein>
<gene>
    <name evidence="2" type="ORF">GCM10023331_03970</name>
</gene>
<evidence type="ECO:0000313" key="3">
    <source>
        <dbReference type="Proteomes" id="UP001500298"/>
    </source>
</evidence>
<evidence type="ECO:0000256" key="1">
    <source>
        <dbReference type="PROSITE-ProRule" id="PRU00339"/>
    </source>
</evidence>
<dbReference type="PANTHER" id="PTHR12558">
    <property type="entry name" value="CELL DIVISION CYCLE 16,23,27"/>
    <property type="match status" value="1"/>
</dbReference>
<dbReference type="PROSITE" id="PS50005">
    <property type="entry name" value="TPR"/>
    <property type="match status" value="1"/>
</dbReference>
<organism evidence="2 3">
    <name type="scientific">Algivirga pacifica</name>
    <dbReference type="NCBI Taxonomy" id="1162670"/>
    <lineage>
        <taxon>Bacteria</taxon>
        <taxon>Pseudomonadati</taxon>
        <taxon>Bacteroidota</taxon>
        <taxon>Cytophagia</taxon>
        <taxon>Cytophagales</taxon>
        <taxon>Flammeovirgaceae</taxon>
        <taxon>Algivirga</taxon>
    </lineage>
</organism>
<evidence type="ECO:0008006" key="4">
    <source>
        <dbReference type="Google" id="ProtNLM"/>
    </source>
</evidence>
<keyword evidence="1" id="KW-0802">TPR repeat</keyword>
<dbReference type="Proteomes" id="UP001500298">
    <property type="component" value="Unassembled WGS sequence"/>
</dbReference>
<keyword evidence="3" id="KW-1185">Reference proteome</keyword>
<dbReference type="PANTHER" id="PTHR12558:SF13">
    <property type="entry name" value="CELL DIVISION CYCLE PROTEIN 27 HOMOLOG"/>
    <property type="match status" value="1"/>
</dbReference>
<comment type="caution">
    <text evidence="2">The sequence shown here is derived from an EMBL/GenBank/DDBJ whole genome shotgun (WGS) entry which is preliminary data.</text>
</comment>